<dbReference type="AlphaFoldDB" id="A0AAV7Q4N0"/>
<proteinExistence type="predicted"/>
<evidence type="ECO:0000313" key="2">
    <source>
        <dbReference type="EMBL" id="KAJ1135331.1"/>
    </source>
</evidence>
<dbReference type="EMBL" id="JANPWB010000010">
    <property type="protein sequence ID" value="KAJ1135331.1"/>
    <property type="molecule type" value="Genomic_DNA"/>
</dbReference>
<dbReference type="Proteomes" id="UP001066276">
    <property type="component" value="Chromosome 6"/>
</dbReference>
<comment type="caution">
    <text evidence="2">The sequence shown here is derived from an EMBL/GenBank/DDBJ whole genome shotgun (WGS) entry which is preliminary data.</text>
</comment>
<protein>
    <submittedName>
        <fullName evidence="2">Uncharacterized protein</fullName>
    </submittedName>
</protein>
<feature type="region of interest" description="Disordered" evidence="1">
    <location>
        <begin position="1"/>
        <end position="45"/>
    </location>
</feature>
<evidence type="ECO:0000313" key="3">
    <source>
        <dbReference type="Proteomes" id="UP001066276"/>
    </source>
</evidence>
<keyword evidence="3" id="KW-1185">Reference proteome</keyword>
<organism evidence="2 3">
    <name type="scientific">Pleurodeles waltl</name>
    <name type="common">Iberian ribbed newt</name>
    <dbReference type="NCBI Taxonomy" id="8319"/>
    <lineage>
        <taxon>Eukaryota</taxon>
        <taxon>Metazoa</taxon>
        <taxon>Chordata</taxon>
        <taxon>Craniata</taxon>
        <taxon>Vertebrata</taxon>
        <taxon>Euteleostomi</taxon>
        <taxon>Amphibia</taxon>
        <taxon>Batrachia</taxon>
        <taxon>Caudata</taxon>
        <taxon>Salamandroidea</taxon>
        <taxon>Salamandridae</taxon>
        <taxon>Pleurodelinae</taxon>
        <taxon>Pleurodeles</taxon>
    </lineage>
</organism>
<accession>A0AAV7Q4N0</accession>
<reference evidence="2" key="1">
    <citation type="journal article" date="2022" name="bioRxiv">
        <title>Sequencing and chromosome-scale assembly of the giantPleurodeles waltlgenome.</title>
        <authorList>
            <person name="Brown T."/>
            <person name="Elewa A."/>
            <person name="Iarovenko S."/>
            <person name="Subramanian E."/>
            <person name="Araus A.J."/>
            <person name="Petzold A."/>
            <person name="Susuki M."/>
            <person name="Suzuki K.-i.T."/>
            <person name="Hayashi T."/>
            <person name="Toyoda A."/>
            <person name="Oliveira C."/>
            <person name="Osipova E."/>
            <person name="Leigh N.D."/>
            <person name="Simon A."/>
            <person name="Yun M.H."/>
        </authorList>
    </citation>
    <scope>NUCLEOTIDE SEQUENCE</scope>
    <source>
        <strain evidence="2">20211129_DDA</strain>
        <tissue evidence="2">Liver</tissue>
    </source>
</reference>
<gene>
    <name evidence="2" type="ORF">NDU88_001771</name>
</gene>
<feature type="compositionally biased region" description="Basic and acidic residues" evidence="1">
    <location>
        <begin position="36"/>
        <end position="45"/>
    </location>
</feature>
<evidence type="ECO:0000256" key="1">
    <source>
        <dbReference type="SAM" id="MobiDB-lite"/>
    </source>
</evidence>
<name>A0AAV7Q4N0_PLEWA</name>
<sequence length="99" mass="10836">MTRSQSGRSMQEGEVWLEGSPGSLQPTGLSLQQSGSKEEGQSEQEALKEVVNQPLSFLLLIAIQWLEVGSLCRCMLIAGDDYCSELERAFADIMSLKLA</sequence>